<evidence type="ECO:0000313" key="4">
    <source>
        <dbReference type="Proteomes" id="UP000318825"/>
    </source>
</evidence>
<feature type="compositionally biased region" description="Low complexity" evidence="1">
    <location>
        <begin position="253"/>
        <end position="267"/>
    </location>
</feature>
<dbReference type="AlphaFoldDB" id="A0A4Y3W7V2"/>
<feature type="compositionally biased region" description="Low complexity" evidence="1">
    <location>
        <begin position="325"/>
        <end position="334"/>
    </location>
</feature>
<evidence type="ECO:0000256" key="1">
    <source>
        <dbReference type="SAM" id="MobiDB-lite"/>
    </source>
</evidence>
<accession>A0A4Y3W7V2</accession>
<proteinExistence type="predicted"/>
<dbReference type="InterPro" id="IPR009683">
    <property type="entry name" value="Extensin-like_C"/>
</dbReference>
<feature type="compositionally biased region" description="Polar residues" evidence="1">
    <location>
        <begin position="299"/>
        <end position="309"/>
    </location>
</feature>
<evidence type="ECO:0000259" key="2">
    <source>
        <dbReference type="Pfam" id="PF06904"/>
    </source>
</evidence>
<organism evidence="3 4">
    <name type="scientific">Nitrobacter winogradskyi</name>
    <name type="common">Nitrobacter agilis</name>
    <dbReference type="NCBI Taxonomy" id="913"/>
    <lineage>
        <taxon>Bacteria</taxon>
        <taxon>Pseudomonadati</taxon>
        <taxon>Pseudomonadota</taxon>
        <taxon>Alphaproteobacteria</taxon>
        <taxon>Hyphomicrobiales</taxon>
        <taxon>Nitrobacteraceae</taxon>
        <taxon>Nitrobacter</taxon>
    </lineage>
</organism>
<comment type="caution">
    <text evidence="3">The sequence shown here is derived from an EMBL/GenBank/DDBJ whole genome shotgun (WGS) entry which is preliminary data.</text>
</comment>
<feature type="region of interest" description="Disordered" evidence="1">
    <location>
        <begin position="1"/>
        <end position="25"/>
    </location>
</feature>
<feature type="region of interest" description="Disordered" evidence="1">
    <location>
        <begin position="232"/>
        <end position="334"/>
    </location>
</feature>
<gene>
    <name evidence="3" type="ORF">NWI01_09150</name>
</gene>
<name>A0A4Y3W7V2_NITWI</name>
<reference evidence="3 4" key="1">
    <citation type="submission" date="2019-06" db="EMBL/GenBank/DDBJ databases">
        <title>Whole genome shotgun sequence of Nitrobacter winogradskyi NBRC 14297.</title>
        <authorList>
            <person name="Hosoyama A."/>
            <person name="Uohara A."/>
            <person name="Ohji S."/>
            <person name="Ichikawa N."/>
        </authorList>
    </citation>
    <scope>NUCLEOTIDE SEQUENCE [LARGE SCALE GENOMIC DNA]</scope>
    <source>
        <strain evidence="3 4">NBRC 14297</strain>
    </source>
</reference>
<dbReference type="Pfam" id="PF06904">
    <property type="entry name" value="Extensin-like_C"/>
    <property type="match status" value="1"/>
</dbReference>
<feature type="domain" description="Extensin-like C-terminal" evidence="2">
    <location>
        <begin position="34"/>
        <end position="210"/>
    </location>
</feature>
<feature type="compositionally biased region" description="Basic and acidic residues" evidence="1">
    <location>
        <begin position="232"/>
        <end position="252"/>
    </location>
</feature>
<evidence type="ECO:0000313" key="3">
    <source>
        <dbReference type="EMBL" id="GEC15023.1"/>
    </source>
</evidence>
<sequence>MPQPRPAIGPASDGSDSKHAVAPVTSLAPPAPSACRLALTDAVAIAPSIPAITGPGACGGADLVRLEAVVLPDRTRVPVKPAATLRCTMASAIADWVRADIAPLAERLGSRFSELDNFDSFECRGRNRVAGAKLSEHGHANALDVRSVRMSNGRTITLTDRNVPRELREKLLNSVCARFTTVLGPGSDGYHEDHIHLDLAERRNGYRICQWKIDDPMPEVAPLLPPERPAEASLRETAEEKNEKHKLQEGASERAAAASGAVSQASGDPPQLPAAVPIPQKRPFSGTRSGKVAEDKKPSSSASMPSTRLSAARSAKRKHKPRLDLPPFLRPLFN</sequence>
<dbReference type="EMBL" id="BJNF01000024">
    <property type="protein sequence ID" value="GEC15023.1"/>
    <property type="molecule type" value="Genomic_DNA"/>
</dbReference>
<protein>
    <submittedName>
        <fullName evidence="3">Extensin</fullName>
    </submittedName>
</protein>
<dbReference type="Proteomes" id="UP000318825">
    <property type="component" value="Unassembled WGS sequence"/>
</dbReference>